<dbReference type="OrthoDB" id="430522at2759"/>
<dbReference type="PANTHER" id="PTHR12117">
    <property type="entry name" value="HISTONE ACETYLTRANSFERASE COMPLEX"/>
    <property type="match status" value="1"/>
</dbReference>
<dbReference type="Pfam" id="PF10637">
    <property type="entry name" value="Ofd1_CTDD"/>
    <property type="match status" value="1"/>
</dbReference>
<dbReference type="Pfam" id="PF13661">
    <property type="entry name" value="2OG-FeII_Oxy_4"/>
    <property type="match status" value="1"/>
</dbReference>
<dbReference type="GO" id="GO:0005737">
    <property type="term" value="C:cytoplasm"/>
    <property type="evidence" value="ECO:0007669"/>
    <property type="project" value="TreeGrafter"/>
</dbReference>
<dbReference type="SMART" id="SM00702">
    <property type="entry name" value="P4Hc"/>
    <property type="match status" value="1"/>
</dbReference>
<dbReference type="GO" id="GO:0031418">
    <property type="term" value="F:L-ascorbic acid binding"/>
    <property type="evidence" value="ECO:0007669"/>
    <property type="project" value="UniProtKB-KW"/>
</dbReference>
<comment type="cofactor">
    <cofactor evidence="1">
        <name>L-ascorbate</name>
        <dbReference type="ChEBI" id="CHEBI:38290"/>
    </cofactor>
</comment>
<evidence type="ECO:0000259" key="5">
    <source>
        <dbReference type="SMART" id="SM00702"/>
    </source>
</evidence>
<comment type="caution">
    <text evidence="6">The sequence shown here is derived from an EMBL/GenBank/DDBJ whole genome shotgun (WGS) entry which is preliminary data.</text>
</comment>
<evidence type="ECO:0000313" key="6">
    <source>
        <dbReference type="EMBL" id="KAJ2807966.1"/>
    </source>
</evidence>
<dbReference type="Proteomes" id="UP001140094">
    <property type="component" value="Unassembled WGS sequence"/>
</dbReference>
<dbReference type="InterPro" id="IPR019601">
    <property type="entry name" value="Oxoglutarate/Fe-dep_Oase_C"/>
</dbReference>
<evidence type="ECO:0000256" key="1">
    <source>
        <dbReference type="ARBA" id="ARBA00001961"/>
    </source>
</evidence>
<dbReference type="InterPro" id="IPR006620">
    <property type="entry name" value="Pro_4_hyd_alph"/>
</dbReference>
<dbReference type="Gene3D" id="2.60.120.620">
    <property type="entry name" value="q2cbj1_9rhob like domain"/>
    <property type="match status" value="2"/>
</dbReference>
<dbReference type="GO" id="GO:0005506">
    <property type="term" value="F:iron ion binding"/>
    <property type="evidence" value="ECO:0007669"/>
    <property type="project" value="InterPro"/>
</dbReference>
<dbReference type="InterPro" id="IPR051842">
    <property type="entry name" value="uS12_prolyl_hydroxylase"/>
</dbReference>
<keyword evidence="2" id="KW-0847">Vitamin C</keyword>
<sequence>MGESKVEAEYPAEKRARKGIDNDAAAGTRRLQLNSGYLDEQFIKEFHAAFTEPNDKQTLHTIDLPNNKGRGEVVSSPFHTGRLQHILPAKFLHELKTELTELDWHERSNDLYWFHQTDDLALNGRQHIKELRDYLSGEEFVGFMEQITGVQLTRGYLDLAAQRYKQGNHLLCHDDDVQRGKLTRKIAYIIYLVDEDWTTKDGGALGLFATDASGYPTEVAARIVPEFNSIGFFLTGHASFHTVEEVTVADADRERWSVTGWFYGPVGDAESEPKAPPPLPSSILPELLPLVDFDAEDAVLWERWINSDYLSANVQTKIQATFLEQSSVELRDFLRPEVYSNFIATLTPELWATSNQRGPAHVSKYLETPATGDLALFLRSASFARFLTQLTSLDYSNVSQQIRKFEKGHYTLINDQALEPCGLDATLFLGSALETDNVPWDVSWGGATHYIADKDELLRIVPQPNSLALVLRDEGTLRFVKYLNFMAQQRSRQDISMTFIETDASQ</sequence>
<evidence type="ECO:0000256" key="4">
    <source>
        <dbReference type="ARBA" id="ARBA00023002"/>
    </source>
</evidence>
<proteinExistence type="predicted"/>
<evidence type="ECO:0000256" key="3">
    <source>
        <dbReference type="ARBA" id="ARBA00022964"/>
    </source>
</evidence>
<dbReference type="GO" id="GO:0031543">
    <property type="term" value="F:peptidyl-proline dioxygenase activity"/>
    <property type="evidence" value="ECO:0007669"/>
    <property type="project" value="TreeGrafter"/>
</dbReference>
<name>A0A9W8HZW8_9FUNG</name>
<protein>
    <submittedName>
        <fullName evidence="6">Component of NuA3 histone acetyltransferase complex</fullName>
    </submittedName>
</protein>
<organism evidence="6 7">
    <name type="scientific">Coemansia guatemalensis</name>
    <dbReference type="NCBI Taxonomy" id="2761395"/>
    <lineage>
        <taxon>Eukaryota</taxon>
        <taxon>Fungi</taxon>
        <taxon>Fungi incertae sedis</taxon>
        <taxon>Zoopagomycota</taxon>
        <taxon>Kickxellomycotina</taxon>
        <taxon>Kickxellomycetes</taxon>
        <taxon>Kickxellales</taxon>
        <taxon>Kickxellaceae</taxon>
        <taxon>Coemansia</taxon>
    </lineage>
</organism>
<accession>A0A9W8HZW8</accession>
<dbReference type="EMBL" id="JANBUO010000074">
    <property type="protein sequence ID" value="KAJ2807966.1"/>
    <property type="molecule type" value="Genomic_DNA"/>
</dbReference>
<dbReference type="InterPro" id="IPR039558">
    <property type="entry name" value="TPA1/OFD1_N"/>
</dbReference>
<dbReference type="AlphaFoldDB" id="A0A9W8HZW8"/>
<evidence type="ECO:0000256" key="2">
    <source>
        <dbReference type="ARBA" id="ARBA00022896"/>
    </source>
</evidence>
<gene>
    <name evidence="6" type="primary">NUA3_1</name>
    <name evidence="6" type="ORF">H4R20_001067</name>
</gene>
<reference evidence="6" key="1">
    <citation type="submission" date="2022-07" db="EMBL/GenBank/DDBJ databases">
        <title>Phylogenomic reconstructions and comparative analyses of Kickxellomycotina fungi.</title>
        <authorList>
            <person name="Reynolds N.K."/>
            <person name="Stajich J.E."/>
            <person name="Barry K."/>
            <person name="Grigoriev I.V."/>
            <person name="Crous P."/>
            <person name="Smith M.E."/>
        </authorList>
    </citation>
    <scope>NUCLEOTIDE SEQUENCE</scope>
    <source>
        <strain evidence="6">NRRL 1565</strain>
    </source>
</reference>
<feature type="domain" description="Prolyl 4-hydroxylase alpha subunit" evidence="5">
    <location>
        <begin position="78"/>
        <end position="263"/>
    </location>
</feature>
<evidence type="ECO:0000313" key="7">
    <source>
        <dbReference type="Proteomes" id="UP001140094"/>
    </source>
</evidence>
<keyword evidence="3" id="KW-0223">Dioxygenase</keyword>
<keyword evidence="7" id="KW-1185">Reference proteome</keyword>
<keyword evidence="4" id="KW-0560">Oxidoreductase</keyword>
<dbReference type="GO" id="GO:0006449">
    <property type="term" value="P:regulation of translational termination"/>
    <property type="evidence" value="ECO:0007669"/>
    <property type="project" value="TreeGrafter"/>
</dbReference>
<dbReference type="PANTHER" id="PTHR12117:SF0">
    <property type="entry name" value="PROLYL 3-HYDROXYLASE OGFOD1"/>
    <property type="match status" value="1"/>
</dbReference>